<dbReference type="AlphaFoldDB" id="Q21Z79"/>
<gene>
    <name evidence="1" type="ordered locus">Rfer_1188</name>
</gene>
<sequence>MDIKQVLQARANRRTRVERPFANFFEMVQQCVAAGHLILSGSLDPKITTLIERSAVISTVTAIEVYYRDILDFIFRYCTTTFFEPHLKQLFPEKFDISDLLEVYRHQVHPLELVAAAQSFQNADRIDKVFSKFLSKGGLWESVLQLQVRVKGDPATESSFTRDELVALRRVFDLRHELVHDPARRSFFTEQTVEDLWAATHMIFGSDIVLTQVIQANRDPALANDADT</sequence>
<proteinExistence type="predicted"/>
<dbReference type="HOGENOM" id="CLU_1227762_0_0_4"/>
<evidence type="ECO:0000313" key="1">
    <source>
        <dbReference type="EMBL" id="ABD68924.1"/>
    </source>
</evidence>
<dbReference type="RefSeq" id="WP_011463493.1">
    <property type="nucleotide sequence ID" value="NC_007908.1"/>
</dbReference>
<evidence type="ECO:0008006" key="3">
    <source>
        <dbReference type="Google" id="ProtNLM"/>
    </source>
</evidence>
<accession>Q21Z79</accession>
<evidence type="ECO:0000313" key="2">
    <source>
        <dbReference type="Proteomes" id="UP000008332"/>
    </source>
</evidence>
<dbReference type="EMBL" id="CP000267">
    <property type="protein sequence ID" value="ABD68924.1"/>
    <property type="molecule type" value="Genomic_DNA"/>
</dbReference>
<keyword evidence="2" id="KW-1185">Reference proteome</keyword>
<reference evidence="2" key="1">
    <citation type="submission" date="2006-02" db="EMBL/GenBank/DDBJ databases">
        <title>Complete sequence of chromosome of Rhodoferax ferrireducens DSM 15236.</title>
        <authorList>
            <person name="Copeland A."/>
            <person name="Lucas S."/>
            <person name="Lapidus A."/>
            <person name="Barry K."/>
            <person name="Detter J.C."/>
            <person name="Glavina del Rio T."/>
            <person name="Hammon N."/>
            <person name="Israni S."/>
            <person name="Pitluck S."/>
            <person name="Brettin T."/>
            <person name="Bruce D."/>
            <person name="Han C."/>
            <person name="Tapia R."/>
            <person name="Gilna P."/>
            <person name="Kiss H."/>
            <person name="Schmutz J."/>
            <person name="Larimer F."/>
            <person name="Land M."/>
            <person name="Kyrpides N."/>
            <person name="Ivanova N."/>
            <person name="Richardson P."/>
        </authorList>
    </citation>
    <scope>NUCLEOTIDE SEQUENCE [LARGE SCALE GENOMIC DNA]</scope>
    <source>
        <strain evidence="2">ATCC BAA-621 / DSM 15236 / T118</strain>
    </source>
</reference>
<organism evidence="1 2">
    <name type="scientific">Albidiferax ferrireducens (strain ATCC BAA-621 / DSM 15236 / T118)</name>
    <name type="common">Rhodoferax ferrireducens</name>
    <dbReference type="NCBI Taxonomy" id="338969"/>
    <lineage>
        <taxon>Bacteria</taxon>
        <taxon>Pseudomonadati</taxon>
        <taxon>Pseudomonadota</taxon>
        <taxon>Betaproteobacteria</taxon>
        <taxon>Burkholderiales</taxon>
        <taxon>Comamonadaceae</taxon>
        <taxon>Rhodoferax</taxon>
    </lineage>
</organism>
<name>Q21Z79_ALBFT</name>
<dbReference type="OrthoDB" id="7057603at2"/>
<dbReference type="eggNOG" id="ENOG50349WK">
    <property type="taxonomic scope" value="Bacteria"/>
</dbReference>
<dbReference type="KEGG" id="rfr:Rfer_1188"/>
<dbReference type="Proteomes" id="UP000008332">
    <property type="component" value="Chromosome"/>
</dbReference>
<protein>
    <recommendedName>
        <fullName evidence="3">RiboL-PSP-HEPN domain-containing protein</fullName>
    </recommendedName>
</protein>